<evidence type="ECO:0000313" key="11">
    <source>
        <dbReference type="Proteomes" id="UP000326757"/>
    </source>
</evidence>
<evidence type="ECO:0000256" key="5">
    <source>
        <dbReference type="ARBA" id="ARBA00022827"/>
    </source>
</evidence>
<reference evidence="10 11" key="1">
    <citation type="submission" date="2019-06" db="EMBL/GenBank/DDBJ databases">
        <title>Genome Sequence of the Brown Rot Fungal Pathogen Monilinia laxa.</title>
        <authorList>
            <person name="De Miccolis Angelini R.M."/>
            <person name="Landi L."/>
            <person name="Abate D."/>
            <person name="Pollastro S."/>
            <person name="Romanazzi G."/>
            <person name="Faretra F."/>
        </authorList>
    </citation>
    <scope>NUCLEOTIDE SEQUENCE [LARGE SCALE GENOMIC DNA]</scope>
    <source>
        <strain evidence="10 11">Mlax316</strain>
    </source>
</reference>
<feature type="binding site" evidence="8">
    <location>
        <position position="205"/>
    </location>
    <ligand>
        <name>FAD</name>
        <dbReference type="ChEBI" id="CHEBI:57692"/>
    </ligand>
</feature>
<gene>
    <name evidence="10" type="ORF">EYC80_009365</name>
</gene>
<proteinExistence type="inferred from homology"/>
<evidence type="ECO:0000313" key="10">
    <source>
        <dbReference type="EMBL" id="KAB8293889.1"/>
    </source>
</evidence>
<dbReference type="InterPro" id="IPR001433">
    <property type="entry name" value="OxRdtase_FAD/NAD-bd"/>
</dbReference>
<dbReference type="Pfam" id="PF00175">
    <property type="entry name" value="NAD_binding_1"/>
    <property type="match status" value="1"/>
</dbReference>
<evidence type="ECO:0000256" key="8">
    <source>
        <dbReference type="PIRSR" id="PIRSR601834-1"/>
    </source>
</evidence>
<dbReference type="Pfam" id="PF00970">
    <property type="entry name" value="FAD_binding_6"/>
    <property type="match status" value="1"/>
</dbReference>
<dbReference type="GO" id="GO:0005739">
    <property type="term" value="C:mitochondrion"/>
    <property type="evidence" value="ECO:0007669"/>
    <property type="project" value="TreeGrafter"/>
</dbReference>
<evidence type="ECO:0000256" key="7">
    <source>
        <dbReference type="ARBA" id="ARBA00023136"/>
    </source>
</evidence>
<dbReference type="InterPro" id="IPR039261">
    <property type="entry name" value="FNR_nucleotide-bd"/>
</dbReference>
<dbReference type="PANTHER" id="PTHR19370">
    <property type="entry name" value="NADH-CYTOCHROME B5 REDUCTASE"/>
    <property type="match status" value="1"/>
</dbReference>
<dbReference type="OrthoDB" id="432685at2759"/>
<dbReference type="GO" id="GO:0016020">
    <property type="term" value="C:membrane"/>
    <property type="evidence" value="ECO:0007669"/>
    <property type="project" value="UniProtKB-SubCell"/>
</dbReference>
<dbReference type="Gene3D" id="2.40.30.10">
    <property type="entry name" value="Translation factors"/>
    <property type="match status" value="1"/>
</dbReference>
<organism evidence="10 11">
    <name type="scientific">Monilinia laxa</name>
    <name type="common">Brown rot fungus</name>
    <name type="synonym">Sclerotinia laxa</name>
    <dbReference type="NCBI Taxonomy" id="61186"/>
    <lineage>
        <taxon>Eukaryota</taxon>
        <taxon>Fungi</taxon>
        <taxon>Dikarya</taxon>
        <taxon>Ascomycota</taxon>
        <taxon>Pezizomycotina</taxon>
        <taxon>Leotiomycetes</taxon>
        <taxon>Helotiales</taxon>
        <taxon>Sclerotiniaceae</taxon>
        <taxon>Monilinia</taxon>
    </lineage>
</organism>
<comment type="similarity">
    <text evidence="3">Belongs to the flavoprotein pyridine nucleotide cytochrome reductase family.</text>
</comment>
<feature type="binding site" evidence="8">
    <location>
        <position position="214"/>
    </location>
    <ligand>
        <name>FAD</name>
        <dbReference type="ChEBI" id="CHEBI:57692"/>
    </ligand>
</feature>
<dbReference type="InterPro" id="IPR017938">
    <property type="entry name" value="Riboflavin_synthase-like_b-brl"/>
</dbReference>
<dbReference type="SUPFAM" id="SSF52343">
    <property type="entry name" value="Ferredoxin reductase-like, C-terminal NADP-linked domain"/>
    <property type="match status" value="1"/>
</dbReference>
<dbReference type="CDD" id="cd06183">
    <property type="entry name" value="cyt_b5_reduct_like"/>
    <property type="match status" value="1"/>
</dbReference>
<evidence type="ECO:0000259" key="9">
    <source>
        <dbReference type="PROSITE" id="PS51384"/>
    </source>
</evidence>
<dbReference type="Proteomes" id="UP000326757">
    <property type="component" value="Unassembled WGS sequence"/>
</dbReference>
<keyword evidence="4 8" id="KW-0285">Flavoprotein</keyword>
<keyword evidence="11" id="KW-1185">Reference proteome</keyword>
<protein>
    <recommendedName>
        <fullName evidence="9">FAD-binding FR-type domain-containing protein</fullName>
    </recommendedName>
</protein>
<keyword evidence="5 8" id="KW-0274">FAD</keyword>
<dbReference type="PRINTS" id="PR00406">
    <property type="entry name" value="CYTB5RDTASE"/>
</dbReference>
<dbReference type="Gene3D" id="3.40.50.80">
    <property type="entry name" value="Nucleotide-binding domain of ferredoxin-NADP reductase (FNR) module"/>
    <property type="match status" value="1"/>
</dbReference>
<feature type="binding site" evidence="8">
    <location>
        <position position="188"/>
    </location>
    <ligand>
        <name>FAD</name>
        <dbReference type="ChEBI" id="CHEBI:57692"/>
    </ligand>
</feature>
<accession>A0A5N6JXK6</accession>
<dbReference type="PROSITE" id="PS51384">
    <property type="entry name" value="FAD_FR"/>
    <property type="match status" value="1"/>
</dbReference>
<dbReference type="InterPro" id="IPR017927">
    <property type="entry name" value="FAD-bd_FR_type"/>
</dbReference>
<comment type="caution">
    <text evidence="10">The sequence shown here is derived from an EMBL/GenBank/DDBJ whole genome shotgun (WGS) entry which is preliminary data.</text>
</comment>
<dbReference type="InterPro" id="IPR008333">
    <property type="entry name" value="Cbr1-like_FAD-bd_dom"/>
</dbReference>
<dbReference type="AlphaFoldDB" id="A0A5N6JXK6"/>
<keyword evidence="7" id="KW-0472">Membrane</keyword>
<feature type="binding site" evidence="8">
    <location>
        <position position="215"/>
    </location>
    <ligand>
        <name>FAD</name>
        <dbReference type="ChEBI" id="CHEBI:57692"/>
    </ligand>
</feature>
<dbReference type="GO" id="GO:0016491">
    <property type="term" value="F:oxidoreductase activity"/>
    <property type="evidence" value="ECO:0007669"/>
    <property type="project" value="UniProtKB-KW"/>
</dbReference>
<evidence type="ECO:0000256" key="6">
    <source>
        <dbReference type="ARBA" id="ARBA00023002"/>
    </source>
</evidence>
<dbReference type="PANTHER" id="PTHR19370:SF189">
    <property type="entry name" value="CYTOCHROME C MITOCHONDRIAL IMPORT FACTOR CYC2"/>
    <property type="match status" value="1"/>
</dbReference>
<dbReference type="EMBL" id="VIGI01000011">
    <property type="protein sequence ID" value="KAB8293889.1"/>
    <property type="molecule type" value="Genomic_DNA"/>
</dbReference>
<comment type="subcellular location">
    <subcellularLocation>
        <location evidence="2">Membrane</location>
    </subcellularLocation>
</comment>
<feature type="binding site" evidence="8">
    <location>
        <position position="186"/>
    </location>
    <ligand>
        <name>FAD</name>
        <dbReference type="ChEBI" id="CHEBI:57692"/>
    </ligand>
</feature>
<dbReference type="InterPro" id="IPR001834">
    <property type="entry name" value="CBR-like"/>
</dbReference>
<evidence type="ECO:0000256" key="4">
    <source>
        <dbReference type="ARBA" id="ARBA00022630"/>
    </source>
</evidence>
<sequence>MRRQILFPAAARFWPKTWSGYRGPAYTVHSPPSTRVFRRHVFYFASTPPKNPIVTTGKAPPPGKPQHFAVIYPFLLPVPRTEILFWVNNAGQQRLLRALIYVCEVAFLVYVGIETYRLRTKQTSSSPFDSPRFTKFTIVSEENVSSTSKILTIKPKTTVKSDPYATYWENGLWSVEFKQPLLQIARSYTPLPPDENTANGDLRFLIRKEPNGEMSNYLFRLPANSEVELRGPHVEFDLPQNVEEAVFLAGGTGIAPALQVVHTLLEARQSNGKRPQIRVLWANRRREDCVGGEKYKPDSGLDTVTPESVGFIVKQLQRLQQKYPENLQIEYAVDEERKFIDQRMISKVIETSSKESSGLHPTKSDAKFFFVSGPEGFINYFAGPKKWWNGKQDQGELAGILGHMDINGWKAVVHAMQCLQESI</sequence>
<name>A0A5N6JXK6_MONLA</name>
<evidence type="ECO:0000256" key="1">
    <source>
        <dbReference type="ARBA" id="ARBA00001974"/>
    </source>
</evidence>
<comment type="cofactor">
    <cofactor evidence="1 8">
        <name>FAD</name>
        <dbReference type="ChEBI" id="CHEBI:57692"/>
    </cofactor>
</comment>
<evidence type="ECO:0000256" key="3">
    <source>
        <dbReference type="ARBA" id="ARBA00006105"/>
    </source>
</evidence>
<evidence type="ECO:0000256" key="2">
    <source>
        <dbReference type="ARBA" id="ARBA00004370"/>
    </source>
</evidence>
<dbReference type="SUPFAM" id="SSF63380">
    <property type="entry name" value="Riboflavin synthase domain-like"/>
    <property type="match status" value="1"/>
</dbReference>
<keyword evidence="6" id="KW-0560">Oxidoreductase</keyword>
<feature type="domain" description="FAD-binding FR-type" evidence="9">
    <location>
        <begin position="131"/>
        <end position="239"/>
    </location>
</feature>